<evidence type="ECO:0000313" key="5">
    <source>
        <dbReference type="EMBL" id="SEO36657.1"/>
    </source>
</evidence>
<dbReference type="InterPro" id="IPR002197">
    <property type="entry name" value="HTH_Fis"/>
</dbReference>
<dbReference type="PIRSF" id="PIRSF002097">
    <property type="entry name" value="DNA-binding_Fis"/>
    <property type="match status" value="1"/>
</dbReference>
<feature type="domain" description="DNA binding HTH" evidence="4">
    <location>
        <begin position="40"/>
        <end position="77"/>
    </location>
</feature>
<dbReference type="EMBL" id="FOCT01000019">
    <property type="protein sequence ID" value="SEO36657.1"/>
    <property type="molecule type" value="Genomic_DNA"/>
</dbReference>
<dbReference type="InterPro" id="IPR005412">
    <property type="entry name" value="Fis_DNA-bd"/>
</dbReference>
<dbReference type="Proteomes" id="UP000183898">
    <property type="component" value="Unassembled WGS sequence"/>
</dbReference>
<evidence type="ECO:0000256" key="1">
    <source>
        <dbReference type="ARBA" id="ARBA00008559"/>
    </source>
</evidence>
<dbReference type="Gene3D" id="1.10.10.60">
    <property type="entry name" value="Homeodomain-like"/>
    <property type="match status" value="1"/>
</dbReference>
<dbReference type="InterPro" id="IPR050207">
    <property type="entry name" value="Trans_regulatory_Fis"/>
</dbReference>
<evidence type="ECO:0000259" key="4">
    <source>
        <dbReference type="Pfam" id="PF02954"/>
    </source>
</evidence>
<dbReference type="AlphaFoldDB" id="A0A1H8P490"/>
<gene>
    <name evidence="5" type="ORF">SAMN05216404_11910</name>
</gene>
<dbReference type="InterPro" id="IPR009057">
    <property type="entry name" value="Homeodomain-like_sf"/>
</dbReference>
<evidence type="ECO:0000256" key="2">
    <source>
        <dbReference type="ARBA" id="ARBA00023125"/>
    </source>
</evidence>
<comment type="similarity">
    <text evidence="1">Belongs to the transcriptional regulatory Fis family.</text>
</comment>
<dbReference type="GO" id="GO:0006355">
    <property type="term" value="P:regulation of DNA-templated transcription"/>
    <property type="evidence" value="ECO:0007669"/>
    <property type="project" value="InterPro"/>
</dbReference>
<accession>A0A1H8P490</accession>
<dbReference type="Pfam" id="PF02954">
    <property type="entry name" value="HTH_8"/>
    <property type="match status" value="1"/>
</dbReference>
<evidence type="ECO:0000313" key="6">
    <source>
        <dbReference type="Proteomes" id="UP000183898"/>
    </source>
</evidence>
<dbReference type="PRINTS" id="PR01590">
    <property type="entry name" value="HTHFIS"/>
</dbReference>
<name>A0A1H8P490_9PROT</name>
<evidence type="ECO:0000256" key="3">
    <source>
        <dbReference type="ARBA" id="ARBA00029540"/>
    </source>
</evidence>
<reference evidence="5 6" key="1">
    <citation type="submission" date="2016-10" db="EMBL/GenBank/DDBJ databases">
        <authorList>
            <person name="de Groot N.N."/>
        </authorList>
    </citation>
    <scope>NUCLEOTIDE SEQUENCE [LARGE SCALE GENOMIC DNA]</scope>
    <source>
        <strain evidence="5 6">Nl18</strain>
    </source>
</reference>
<protein>
    <recommendedName>
        <fullName evidence="3">Putative Fis-like DNA-binding protein</fullName>
    </recommendedName>
</protein>
<organism evidence="5 6">
    <name type="scientific">Nitrosospira multiformis</name>
    <dbReference type="NCBI Taxonomy" id="1231"/>
    <lineage>
        <taxon>Bacteria</taxon>
        <taxon>Pseudomonadati</taxon>
        <taxon>Pseudomonadota</taxon>
        <taxon>Betaproteobacteria</taxon>
        <taxon>Nitrosomonadales</taxon>
        <taxon>Nitrosomonadaceae</taxon>
        <taxon>Nitrosospira</taxon>
    </lineage>
</organism>
<dbReference type="PANTHER" id="PTHR47918">
    <property type="entry name" value="DNA-BINDING PROTEIN FIS"/>
    <property type="match status" value="1"/>
</dbReference>
<dbReference type="PANTHER" id="PTHR47918:SF1">
    <property type="entry name" value="DNA-BINDING PROTEIN FIS"/>
    <property type="match status" value="1"/>
</dbReference>
<dbReference type="GO" id="GO:0043565">
    <property type="term" value="F:sequence-specific DNA binding"/>
    <property type="evidence" value="ECO:0007669"/>
    <property type="project" value="InterPro"/>
</dbReference>
<proteinExistence type="inferred from homology"/>
<dbReference type="SUPFAM" id="SSF46689">
    <property type="entry name" value="Homeodomain-like"/>
    <property type="match status" value="1"/>
</dbReference>
<dbReference type="RefSeq" id="WP_074749011.1">
    <property type="nucleotide sequence ID" value="NZ_FOCT01000019.1"/>
</dbReference>
<sequence length="80" mass="9249">MSIINENDIARCVRKTVEDYFNDLDGEKPHAIHEMVIHSVEKPLIELVMERAGGNQTRAAELLGINRNTLRNKMKQYQIK</sequence>
<keyword evidence="2 5" id="KW-0238">DNA-binding</keyword>